<protein>
    <submittedName>
        <fullName evidence="2">Transcriptional regulator</fullName>
    </submittedName>
</protein>
<evidence type="ECO:0000313" key="3">
    <source>
        <dbReference type="Proteomes" id="UP000221249"/>
    </source>
</evidence>
<evidence type="ECO:0000313" key="2">
    <source>
        <dbReference type="EMBL" id="APU92964.1"/>
    </source>
</evidence>
<feature type="region of interest" description="Disordered" evidence="1">
    <location>
        <begin position="66"/>
        <end position="101"/>
    </location>
</feature>
<keyword evidence="3" id="KW-1185">Reference proteome</keyword>
<reference evidence="2 3" key="1">
    <citation type="journal article" date="2017" name="Front. Microbiol.">
        <title>Prevalence, Host Range, and Comparative Genomic Analysis of Temperate Ochrobactrum Phages.</title>
        <authorList>
            <person name="Jackel C."/>
            <person name="Hertwig S."/>
            <person name="Scholz H.C."/>
            <person name="Nockler K."/>
            <person name="Reetz J."/>
            <person name="Hammerl J.A."/>
        </authorList>
    </citation>
    <scope>NUCLEOTIDE SEQUENCE [LARGE SCALE GENOMIC DNA]</scope>
</reference>
<sequence length="246" mass="28259">MSIRNYDFSIQTAYARAHELFARATTLEQISAVYKLVTDLCQTAAGEEPELLDLLDRVWRKQQDFHRREANRQGRGPRPRSFPDRGGRIRAGRGKRDPKRKARARQFARSSLFPKSIRDQFTDGELAALFIIAEDWRKNGVCECSAKEIGDRAGVCTTIVRNAYRRAQELGLILIEQPDMQRTLRLPNRYHIVSVEWKKWLKSSVSKGFSGVKKTPALESIHNIQFNFLGKITGFNVAKPQRRRTG</sequence>
<organism evidence="2 3">
    <name type="scientific">Ochrobactrum phage POI1126</name>
    <dbReference type="NCBI Taxonomy" id="1932118"/>
    <lineage>
        <taxon>Viruses</taxon>
        <taxon>Duplodnaviria</taxon>
        <taxon>Heunggongvirae</taxon>
        <taxon>Uroviricota</taxon>
        <taxon>Caudoviricetes</taxon>
        <taxon>Namazuvirus</taxon>
        <taxon>Namazuvirus POI1126</taxon>
    </lineage>
</organism>
<feature type="compositionally biased region" description="Basic residues" evidence="1">
    <location>
        <begin position="88"/>
        <end position="101"/>
    </location>
</feature>
<dbReference type="EMBL" id="KY417925">
    <property type="protein sequence ID" value="APU92964.1"/>
    <property type="molecule type" value="Genomic_DNA"/>
</dbReference>
<dbReference type="Proteomes" id="UP000221249">
    <property type="component" value="Segment"/>
</dbReference>
<gene>
    <name evidence="2" type="ORF">POI1126_36</name>
</gene>
<proteinExistence type="predicted"/>
<evidence type="ECO:0000256" key="1">
    <source>
        <dbReference type="SAM" id="MobiDB-lite"/>
    </source>
</evidence>
<name>A0A240F4T8_9CAUD</name>
<accession>A0A240F4T8</accession>